<feature type="compositionally biased region" description="Polar residues" evidence="6">
    <location>
        <begin position="2232"/>
        <end position="2243"/>
    </location>
</feature>
<keyword evidence="9" id="KW-1185">Reference proteome</keyword>
<keyword evidence="3" id="KW-0805">Transcription regulation</keyword>
<feature type="region of interest" description="Disordered" evidence="6">
    <location>
        <begin position="2223"/>
        <end position="2259"/>
    </location>
</feature>
<feature type="compositionally biased region" description="Polar residues" evidence="6">
    <location>
        <begin position="223"/>
        <end position="235"/>
    </location>
</feature>
<comment type="caution">
    <text evidence="8">The sequence shown here is derived from an EMBL/GenBank/DDBJ whole genome shotgun (WGS) entry which is preliminary data.</text>
</comment>
<evidence type="ECO:0000313" key="8">
    <source>
        <dbReference type="EMBL" id="KAD4178066.1"/>
    </source>
</evidence>
<keyword evidence="4" id="KW-0804">Transcription</keyword>
<evidence type="ECO:0000256" key="3">
    <source>
        <dbReference type="ARBA" id="ARBA00023015"/>
    </source>
</evidence>
<dbReference type="Proteomes" id="UP000326396">
    <property type="component" value="Linkage Group LG4"/>
</dbReference>
<name>A0A5N6MVA0_9ASTR</name>
<dbReference type="PANTHER" id="PTHR46567">
    <property type="entry name" value="MEDIATOR OF RNA POLYMERASE II TRANSCRIPTION SUBUNIT 12"/>
    <property type="match status" value="1"/>
</dbReference>
<dbReference type="SUPFAM" id="SSF56672">
    <property type="entry name" value="DNA/RNA polymerases"/>
    <property type="match status" value="1"/>
</dbReference>
<evidence type="ECO:0000256" key="1">
    <source>
        <dbReference type="ARBA" id="ARBA00004123"/>
    </source>
</evidence>
<accession>A0A5N6MVA0</accession>
<evidence type="ECO:0000256" key="4">
    <source>
        <dbReference type="ARBA" id="ARBA00023163"/>
    </source>
</evidence>
<organism evidence="8 9">
    <name type="scientific">Mikania micrantha</name>
    <name type="common">bitter vine</name>
    <dbReference type="NCBI Taxonomy" id="192012"/>
    <lineage>
        <taxon>Eukaryota</taxon>
        <taxon>Viridiplantae</taxon>
        <taxon>Streptophyta</taxon>
        <taxon>Embryophyta</taxon>
        <taxon>Tracheophyta</taxon>
        <taxon>Spermatophyta</taxon>
        <taxon>Magnoliopsida</taxon>
        <taxon>eudicotyledons</taxon>
        <taxon>Gunneridae</taxon>
        <taxon>Pentapetalae</taxon>
        <taxon>asterids</taxon>
        <taxon>campanulids</taxon>
        <taxon>Asterales</taxon>
        <taxon>Asteraceae</taxon>
        <taxon>Asteroideae</taxon>
        <taxon>Heliantheae alliance</taxon>
        <taxon>Eupatorieae</taxon>
        <taxon>Mikania</taxon>
    </lineage>
</organism>
<dbReference type="Pfam" id="PF09497">
    <property type="entry name" value="Med12"/>
    <property type="match status" value="1"/>
</dbReference>
<keyword evidence="5" id="KW-0539">Nucleus</keyword>
<dbReference type="InterPro" id="IPR043502">
    <property type="entry name" value="DNA/RNA_pol_sf"/>
</dbReference>
<dbReference type="PANTHER" id="PTHR46567:SF1">
    <property type="entry name" value="MEDIATOR OF RNA POLYMERASE II TRANSCRIPTION SUBUNIT 12"/>
    <property type="match status" value="1"/>
</dbReference>
<feature type="region of interest" description="Disordered" evidence="6">
    <location>
        <begin position="216"/>
        <end position="235"/>
    </location>
</feature>
<dbReference type="SMART" id="SM01281">
    <property type="entry name" value="Med12"/>
    <property type="match status" value="1"/>
</dbReference>
<dbReference type="InterPro" id="IPR019035">
    <property type="entry name" value="Mediator_Med12"/>
</dbReference>
<dbReference type="OrthoDB" id="20828at2759"/>
<evidence type="ECO:0000256" key="6">
    <source>
        <dbReference type="SAM" id="MobiDB-lite"/>
    </source>
</evidence>
<feature type="region of interest" description="Disordered" evidence="6">
    <location>
        <begin position="923"/>
        <end position="946"/>
    </location>
</feature>
<comment type="similarity">
    <text evidence="2">Belongs to the Mediator complex subunit 12 family.</text>
</comment>
<dbReference type="GO" id="GO:0016592">
    <property type="term" value="C:mediator complex"/>
    <property type="evidence" value="ECO:0007669"/>
    <property type="project" value="InterPro"/>
</dbReference>
<feature type="domain" description="Mediator complex subunit Med12" evidence="7">
    <location>
        <begin position="351"/>
        <end position="412"/>
    </location>
</feature>
<comment type="subcellular location">
    <subcellularLocation>
        <location evidence="1">Nucleus</location>
    </subcellularLocation>
</comment>
<evidence type="ECO:0000313" key="9">
    <source>
        <dbReference type="Proteomes" id="UP000326396"/>
    </source>
</evidence>
<dbReference type="EMBL" id="SZYD01000014">
    <property type="protein sequence ID" value="KAD4178066.1"/>
    <property type="molecule type" value="Genomic_DNA"/>
</dbReference>
<protein>
    <recommendedName>
        <fullName evidence="7">Mediator complex subunit Med12 domain-containing protein</fullName>
    </recommendedName>
</protein>
<proteinExistence type="inferred from homology"/>
<sequence>MSGGRWRGENGATIGGRFRRKTGTRKFQDHCDLTDHLIFLVTPVTNKKHGFKCTEVAIMAFRKLKHALVTAPVMQLPGSSKPFIVECDASVDESRKENHGADFLSCRPSTAMLYTLMLPCCVTLTKIEEGLCLDPFTQDIIKQLQQKLEAVPHFSLIGLLGWLFGSNIAASWLYSFQVLTADISSQLINCLFGEMQRYHAINCTSAVNNNAVGGSLGRDTSRAESSTLPSSFPQNRRPSQLALYKLRCEKDSLNSRLPPPDFNPPTTNCPEETLTKEYVLAGYRETVEGLEESREIFLSQISTFTKPVILKCKEAIRKYHRAINESRAKKRKAGQVYGVSLAGNLLSKPGVFPEQKASGEDFQKKWIEGLSQQHKRLQSLADHVPHGYRRKSLFEVLIRNNVPLLRATWFIKVTYLNQVRPGSSTTSSGPFDKTWFSRSDQWTKDVIEYLQYLLDEFVSRNNSHSTPHVKDRSPQFAYGGSLQHMNDPVLAIADGEEPSLHFKWWYVIRIIQWHYAEGLLVPSLIIDWVLNQLQEKEMLWILQLLLPIIYGVIETIVISQNYVRILVGIAIRSIQEPSPGGSDLVDNSRRAYTVSALVEILRYLILAVPGTFVALKCFPLPTCVVSNASVDDGSLITRVTVEGRNKGQQFSINSVVSSIQKCAINLSRAAKPGSLGQNVAKTVHELDKALTHGDITIAYKCMFEDFFDDKRWIVDVSPHLRSTLKWIGTVGSSFMCPVFLICEWATCDFRDFRAALPCNVKFSGKRDFSQIYIATRLLEMKMKNMPSLKVGDRDLSNIFQSPGPLHDIVVCWLDQHQAQNGEGFKRVQLLINELVRSGIFYPQAYVRELIVSGITDIVVDFERKRRHYKILKSLSGSFIQDALLEAQIAQVSLISEVLRIYSNERRLLLRRLVDSPQIAIGSNKQKTHKNSGNNQWKIPSPSPASNTLPIKNVNKKTAKLMDSIAVLLCFPNSHSMPTTVNNLDESLGVKRVTGDGTPGCEECRLAKRQKAEEKSSHLSDDEDMWWVKKGLTLKSMESYRAAEPPVKLVKQATRGRQKMVRKTSSLAQLAAARIEGSQGASTSHVCDSRVNCPHHGNGVGNNNDVPKTTDSTEAVHLGDVSLIGKVMKHVPLDEKRVIVVWLMGMVRQLLDEAVTITETAPKMGHYGRSLSPADDKWLAKWKLGEDELSNILYLMDVCDDLVSAARLLVWLLSKVPINLIPAAHGGRNAIILPRNVDNQQCVVGEVFILSSLRRYENILAAANLIPETLSAMMRRTSVVMASSGRVSGSTALLFARQMLKKYSHVASVADWIKNYKTTSDKRLIMELESGGEFGFPLGVPAGVQDFDDFLLKKISGVRMSRVGLNMRDTVQRLVDEAISAFYSQEKKSFTGGQVKKPSAENPNLIAQQVVKGLLDWMRQTGGAAQEGDPTLVAFAVSAIVTNVGQVIAKISDLTPLSLSFARHVLRVHLTCLSLLKDTLGERQGRVFEIALATEASSALIPFFYPPKASRGQLQHSPETCDSMSNENPTFSKAAKTTGAVSALVIESVLQGIVSLERLVTVFRLKEGINVIQFVRSTQSNSNGNVRGLKADNLIEVSVHWFRVLIGNCRTVSDGFIVDLLGESSIVALSRSQRLLPINLIFPPAFAIFGFLVWKQFILNANVITRDNIVQLFQSLTMAINDAIKHLPFRDVCLRECATLYDIVAADKSDSEFAEMLDLSVPNLHSKFTAFVPLRARVFLNAIVDCQLPAEFMLYDDRNRTHLNEMKLPDKLVHILDTLQPAKFHWQWVELRLLLNEQALIEKVEARDSSLVEALRSFSPNNENIIISENENNFIQMVLTRLLVRPDAAPLFSEVVRLLGRSLEDEVLLQAKWFLRGPDVLFGRKSIRQRLINIAESKGLSTKIHFSKPWGWCNISADGRGAIKKGNKRKFEAGSLEEGEVVDDGNGWHSCRTFSPVSDVEAFIVSQQHMTEKALVELLLPCIDQSSDDSRVTFASDLIKQMNEIEQQISNVTHGVNKQVGPVSSGIEGHVSKVNTRKGLRGGSPGLARRPAGPVEMMLPSPSALRASVSLRLQLLLRLLPVICADGEPSSRNMRRMLASVVLRLLGSRVVHEDANPGSAAVDLGESLFDRLLLLLHGLLSTSLPCWLRPSKSTTEGSRESTLFDHEVAESLQNELDRMQLPDAVRWQIRTAMPFVFPSARFSISCQPPNVPFSALGFLQPSVTTPGPHPGSLRNNQMSSSRAISNGPGKATKPIPSQPDSDMEIDPWNLLEDGAGSGPSSLNAEAIAGNGHFNLKASCWLKGAVRVRRMDLTYIGAIDDDS</sequence>
<dbReference type="GO" id="GO:0003712">
    <property type="term" value="F:transcription coregulator activity"/>
    <property type="evidence" value="ECO:0007669"/>
    <property type="project" value="InterPro"/>
</dbReference>
<evidence type="ECO:0000256" key="5">
    <source>
        <dbReference type="ARBA" id="ARBA00023242"/>
    </source>
</evidence>
<reference evidence="8 9" key="1">
    <citation type="submission" date="2019-05" db="EMBL/GenBank/DDBJ databases">
        <title>Mikania micrantha, genome provides insights into the molecular mechanism of rapid growth.</title>
        <authorList>
            <person name="Liu B."/>
        </authorList>
    </citation>
    <scope>NUCLEOTIDE SEQUENCE [LARGE SCALE GENOMIC DNA]</scope>
    <source>
        <strain evidence="8">NLD-2019</strain>
        <tissue evidence="8">Leaf</tissue>
    </source>
</reference>
<gene>
    <name evidence="8" type="ORF">E3N88_26657</name>
</gene>
<evidence type="ECO:0000259" key="7">
    <source>
        <dbReference type="SMART" id="SM01281"/>
    </source>
</evidence>
<evidence type="ECO:0000256" key="2">
    <source>
        <dbReference type="ARBA" id="ARBA00010289"/>
    </source>
</evidence>
<dbReference type="GO" id="GO:0006357">
    <property type="term" value="P:regulation of transcription by RNA polymerase II"/>
    <property type="evidence" value="ECO:0007669"/>
    <property type="project" value="InterPro"/>
</dbReference>